<sequence length="178" mass="20081">MSEYESKNEASIGGLEEVDLSDDDSDDNFNLLFGVLVADMTRYGLWEGPFNRFAILIAWQVCPEANSLLRSKMSEYESKNEASIGGLEEVDLSDDDSDDNFNLLFGVLVADMTRYGLWEGPFNRFVILIAWQVCREVFYSLLRSKMSEYESKNEASIGGLEEVDLSDDDSDTTTTTTR</sequence>
<accession>A0A6S7H1W5</accession>
<gene>
    <name evidence="1" type="ORF">PACLA_8A084272</name>
</gene>
<organism evidence="1 2">
    <name type="scientific">Paramuricea clavata</name>
    <name type="common">Red gorgonian</name>
    <name type="synonym">Violescent sea-whip</name>
    <dbReference type="NCBI Taxonomy" id="317549"/>
    <lineage>
        <taxon>Eukaryota</taxon>
        <taxon>Metazoa</taxon>
        <taxon>Cnidaria</taxon>
        <taxon>Anthozoa</taxon>
        <taxon>Octocorallia</taxon>
        <taxon>Malacalcyonacea</taxon>
        <taxon>Plexauridae</taxon>
        <taxon>Paramuricea</taxon>
    </lineage>
</organism>
<dbReference type="Proteomes" id="UP001152795">
    <property type="component" value="Unassembled WGS sequence"/>
</dbReference>
<proteinExistence type="predicted"/>
<dbReference type="EMBL" id="CACRXK020003629">
    <property type="protein sequence ID" value="CAB3999625.1"/>
    <property type="molecule type" value="Genomic_DNA"/>
</dbReference>
<evidence type="ECO:0000313" key="1">
    <source>
        <dbReference type="EMBL" id="CAB3999625.1"/>
    </source>
</evidence>
<name>A0A6S7H1W5_PARCT</name>
<evidence type="ECO:0000313" key="2">
    <source>
        <dbReference type="Proteomes" id="UP001152795"/>
    </source>
</evidence>
<reference evidence="1" key="1">
    <citation type="submission" date="2020-04" db="EMBL/GenBank/DDBJ databases">
        <authorList>
            <person name="Alioto T."/>
            <person name="Alioto T."/>
            <person name="Gomez Garrido J."/>
        </authorList>
    </citation>
    <scope>NUCLEOTIDE SEQUENCE</scope>
    <source>
        <strain evidence="1">A484AB</strain>
    </source>
</reference>
<dbReference type="AlphaFoldDB" id="A0A6S7H1W5"/>
<comment type="caution">
    <text evidence="1">The sequence shown here is derived from an EMBL/GenBank/DDBJ whole genome shotgun (WGS) entry which is preliminary data.</text>
</comment>
<keyword evidence="2" id="KW-1185">Reference proteome</keyword>
<protein>
    <submittedName>
        <fullName evidence="1">Uncharacterized protein</fullName>
    </submittedName>
</protein>